<dbReference type="GeneID" id="9618986"/>
<keyword evidence="1" id="KW-0547">Nucleotide-binding</keyword>
<dbReference type="Gene3D" id="1.10.510.10">
    <property type="entry name" value="Transferase(Phosphotransferase) domain 1"/>
    <property type="match status" value="1"/>
</dbReference>
<organism evidence="5">
    <name type="scientific">Volvox carteri f. nagariensis</name>
    <dbReference type="NCBI Taxonomy" id="3068"/>
    <lineage>
        <taxon>Eukaryota</taxon>
        <taxon>Viridiplantae</taxon>
        <taxon>Chlorophyta</taxon>
        <taxon>core chlorophytes</taxon>
        <taxon>Chlorophyceae</taxon>
        <taxon>CS clade</taxon>
        <taxon>Chlamydomonadales</taxon>
        <taxon>Volvocaceae</taxon>
        <taxon>Volvox</taxon>
    </lineage>
</organism>
<dbReference type="InterPro" id="IPR017441">
    <property type="entry name" value="Protein_kinase_ATP_BS"/>
</dbReference>
<proteinExistence type="predicted"/>
<dbReference type="GO" id="GO:0004674">
    <property type="term" value="F:protein serine/threonine kinase activity"/>
    <property type="evidence" value="ECO:0007669"/>
    <property type="project" value="TreeGrafter"/>
</dbReference>
<dbReference type="PROSITE" id="PS50011">
    <property type="entry name" value="PROTEIN_KINASE_DOM"/>
    <property type="match status" value="1"/>
</dbReference>
<dbReference type="RefSeq" id="XP_002956186.1">
    <property type="nucleotide sequence ID" value="XM_002956140.1"/>
</dbReference>
<dbReference type="KEGG" id="vcn:VOLCADRAFT_97179"/>
<dbReference type="Proteomes" id="UP000001058">
    <property type="component" value="Unassembled WGS sequence"/>
</dbReference>
<dbReference type="STRING" id="3068.D8UC31"/>
<dbReference type="PANTHER" id="PTHR44329:SF214">
    <property type="entry name" value="PROTEIN KINASE DOMAIN-CONTAINING PROTEIN"/>
    <property type="match status" value="1"/>
</dbReference>
<dbReference type="InterPro" id="IPR000719">
    <property type="entry name" value="Prot_kinase_dom"/>
</dbReference>
<feature type="compositionally biased region" description="Polar residues" evidence="2">
    <location>
        <begin position="66"/>
        <end position="82"/>
    </location>
</feature>
<dbReference type="AlphaFoldDB" id="D8UC31"/>
<dbReference type="eggNOG" id="KOG0192">
    <property type="taxonomic scope" value="Eukaryota"/>
</dbReference>
<evidence type="ECO:0000259" key="3">
    <source>
        <dbReference type="PROSITE" id="PS50011"/>
    </source>
</evidence>
<dbReference type="InterPro" id="IPR001245">
    <property type="entry name" value="Ser-Thr/Tyr_kinase_cat_dom"/>
</dbReference>
<keyword evidence="1" id="KW-0067">ATP-binding</keyword>
<dbReference type="InParanoid" id="D8UC31"/>
<reference evidence="4 5" key="1">
    <citation type="journal article" date="2010" name="Science">
        <title>Genomic analysis of organismal complexity in the multicellular green alga Volvox carteri.</title>
        <authorList>
            <person name="Prochnik S.E."/>
            <person name="Umen J."/>
            <person name="Nedelcu A.M."/>
            <person name="Hallmann A."/>
            <person name="Miller S.M."/>
            <person name="Nishii I."/>
            <person name="Ferris P."/>
            <person name="Kuo A."/>
            <person name="Mitros T."/>
            <person name="Fritz-Laylin L.K."/>
            <person name="Hellsten U."/>
            <person name="Chapman J."/>
            <person name="Simakov O."/>
            <person name="Rensing S.A."/>
            <person name="Terry A."/>
            <person name="Pangilinan J."/>
            <person name="Kapitonov V."/>
            <person name="Jurka J."/>
            <person name="Salamov A."/>
            <person name="Shapiro H."/>
            <person name="Schmutz J."/>
            <person name="Grimwood J."/>
            <person name="Lindquist E."/>
            <person name="Lucas S."/>
            <person name="Grigoriev I.V."/>
            <person name="Schmitt R."/>
            <person name="Kirk D."/>
            <person name="Rokhsar D.S."/>
        </authorList>
    </citation>
    <scope>NUCLEOTIDE SEQUENCE [LARGE SCALE GENOMIC DNA]</scope>
    <source>
        <strain evidence="5">f. Nagariensis / Eve</strain>
    </source>
</reference>
<gene>
    <name evidence="4" type="ORF">VOLCADRAFT_97179</name>
</gene>
<accession>D8UC31</accession>
<keyword evidence="5" id="KW-1185">Reference proteome</keyword>
<evidence type="ECO:0000256" key="1">
    <source>
        <dbReference type="PROSITE-ProRule" id="PRU10141"/>
    </source>
</evidence>
<feature type="compositionally biased region" description="Polar residues" evidence="2">
    <location>
        <begin position="9"/>
        <end position="30"/>
    </location>
</feature>
<name>D8UC31_VOLCA</name>
<dbReference type="PANTHER" id="PTHR44329">
    <property type="entry name" value="SERINE/THREONINE-PROTEIN KINASE TNNI3K-RELATED"/>
    <property type="match status" value="1"/>
</dbReference>
<evidence type="ECO:0000313" key="5">
    <source>
        <dbReference type="Proteomes" id="UP000001058"/>
    </source>
</evidence>
<feature type="domain" description="Protein kinase" evidence="3">
    <location>
        <begin position="119"/>
        <end position="377"/>
    </location>
</feature>
<feature type="region of interest" description="Disordered" evidence="2">
    <location>
        <begin position="1"/>
        <end position="82"/>
    </location>
</feature>
<feature type="binding site" evidence="1">
    <location>
        <position position="146"/>
    </location>
    <ligand>
        <name>ATP</name>
        <dbReference type="ChEBI" id="CHEBI:30616"/>
    </ligand>
</feature>
<dbReference type="Pfam" id="PF07714">
    <property type="entry name" value="PK_Tyr_Ser-Thr"/>
    <property type="match status" value="1"/>
</dbReference>
<feature type="compositionally biased region" description="Acidic residues" evidence="2">
    <location>
        <begin position="31"/>
        <end position="41"/>
    </location>
</feature>
<sequence>MSEPPVEPLSNSTEMLFQANVSPNGQTQEDLSAEQLDDPEFSGEYADHGVMSDAAPDCQQDGGGQLLSTATNLSQKSPGTTSTASQGIVSAAHAALLANNLARQPGVNLSIDYGTEIHLTDSCPIGQGQFGSVYRGVYAGKSVAIKLLPKMFLGDASPADVETFIQEAAVLSGVDHPNVVKFYGGSLSPPYLMARSLADVLYKTPQEPFPLRRVVSVGLDVARGLHYLHCCNPAIVHRDLKIPPLLTLILSVASTPENILLSAEGNAKISDFGLARCKYQSYVKTNRREAGSLAYMAPVFSFGVLLWVMLTRQVPWQGMRTHEFLQRMVIGGGRLAVPQDDSMCPLALRRLMSVCWADLPSERPSCEEIIGELERMLKYMPVDST</sequence>
<dbReference type="SUPFAM" id="SSF56112">
    <property type="entry name" value="Protein kinase-like (PK-like)"/>
    <property type="match status" value="1"/>
</dbReference>
<dbReference type="EMBL" id="GL378379">
    <property type="protein sequence ID" value="EFJ42725.1"/>
    <property type="molecule type" value="Genomic_DNA"/>
</dbReference>
<dbReference type="InterPro" id="IPR051681">
    <property type="entry name" value="Ser/Thr_Kinases-Pseudokinases"/>
</dbReference>
<dbReference type="PROSITE" id="PS00107">
    <property type="entry name" value="PROTEIN_KINASE_ATP"/>
    <property type="match status" value="1"/>
</dbReference>
<dbReference type="Gene3D" id="3.30.200.20">
    <property type="entry name" value="Phosphorylase Kinase, domain 1"/>
    <property type="match status" value="1"/>
</dbReference>
<evidence type="ECO:0000256" key="2">
    <source>
        <dbReference type="SAM" id="MobiDB-lite"/>
    </source>
</evidence>
<dbReference type="OrthoDB" id="540795at2759"/>
<dbReference type="GO" id="GO:0005524">
    <property type="term" value="F:ATP binding"/>
    <property type="evidence" value="ECO:0007669"/>
    <property type="project" value="UniProtKB-UniRule"/>
</dbReference>
<protein>
    <recommendedName>
        <fullName evidence="3">Protein kinase domain-containing protein</fullName>
    </recommendedName>
</protein>
<dbReference type="InterPro" id="IPR011009">
    <property type="entry name" value="Kinase-like_dom_sf"/>
</dbReference>
<evidence type="ECO:0000313" key="4">
    <source>
        <dbReference type="EMBL" id="EFJ42725.1"/>
    </source>
</evidence>